<feature type="transmembrane region" description="Helical" evidence="2">
    <location>
        <begin position="228"/>
        <end position="247"/>
    </location>
</feature>
<dbReference type="EMBL" id="LT629758">
    <property type="protein sequence ID" value="SDT32405.1"/>
    <property type="molecule type" value="Genomic_DNA"/>
</dbReference>
<gene>
    <name evidence="3" type="ORF">SAMN04489716_3294</name>
</gene>
<evidence type="ECO:0000313" key="4">
    <source>
        <dbReference type="Proteomes" id="UP000198688"/>
    </source>
</evidence>
<reference evidence="3 4" key="1">
    <citation type="submission" date="2016-10" db="EMBL/GenBank/DDBJ databases">
        <authorList>
            <person name="de Groot N.N."/>
        </authorList>
    </citation>
    <scope>NUCLEOTIDE SEQUENCE [LARGE SCALE GENOMIC DNA]</scope>
    <source>
        <strain evidence="3 4">DSM 43941</strain>
    </source>
</reference>
<feature type="transmembrane region" description="Helical" evidence="2">
    <location>
        <begin position="109"/>
        <end position="128"/>
    </location>
</feature>
<keyword evidence="2" id="KW-1133">Transmembrane helix</keyword>
<feature type="transmembrane region" description="Helical" evidence="2">
    <location>
        <begin position="148"/>
        <end position="167"/>
    </location>
</feature>
<feature type="region of interest" description="Disordered" evidence="1">
    <location>
        <begin position="33"/>
        <end position="52"/>
    </location>
</feature>
<keyword evidence="2" id="KW-0472">Membrane</keyword>
<organism evidence="3 4">
    <name type="scientific">Actinoplanes derwentensis</name>
    <dbReference type="NCBI Taxonomy" id="113562"/>
    <lineage>
        <taxon>Bacteria</taxon>
        <taxon>Bacillati</taxon>
        <taxon>Actinomycetota</taxon>
        <taxon>Actinomycetes</taxon>
        <taxon>Micromonosporales</taxon>
        <taxon>Micromonosporaceae</taxon>
        <taxon>Actinoplanes</taxon>
    </lineage>
</organism>
<sequence>MRQGSKPSATISYIAAGAILGAGLVMLRRAPSPAPTGAVTPPPPNDSPARLPAHAGSDWLGADWEPYKIAIGAFYALCLQKAFDTVIVAFQAGPVDLSDPRSPASVTSAQWTTVLQLGAFVIWVSVYFLHNGRLYFRLRPQPARRRLLAHGIMTVGFALFYFFGATIGKPGRLQLALIAAIILTDMIFPLSLVGVARRRARVLWALRSAAELMFVAILFIRLRDDQLASVWWAAALFTLLLLQLLFIGPWEGRFQRVIASSGAGSGPGSERVVDPA</sequence>
<name>A0A1H1ZF38_9ACTN</name>
<feature type="transmembrane region" description="Helical" evidence="2">
    <location>
        <begin position="202"/>
        <end position="222"/>
    </location>
</feature>
<feature type="transmembrane region" description="Helical" evidence="2">
    <location>
        <begin position="173"/>
        <end position="195"/>
    </location>
</feature>
<protein>
    <submittedName>
        <fullName evidence="3">Uncharacterized protein</fullName>
    </submittedName>
</protein>
<keyword evidence="2" id="KW-0812">Transmembrane</keyword>
<dbReference type="Proteomes" id="UP000198688">
    <property type="component" value="Chromosome I"/>
</dbReference>
<accession>A0A1H1ZF38</accession>
<dbReference type="AlphaFoldDB" id="A0A1H1ZF38"/>
<evidence type="ECO:0000256" key="1">
    <source>
        <dbReference type="SAM" id="MobiDB-lite"/>
    </source>
</evidence>
<proteinExistence type="predicted"/>
<dbReference type="RefSeq" id="WP_092545449.1">
    <property type="nucleotide sequence ID" value="NZ_BOMJ01000005.1"/>
</dbReference>
<keyword evidence="4" id="KW-1185">Reference proteome</keyword>
<evidence type="ECO:0000313" key="3">
    <source>
        <dbReference type="EMBL" id="SDT32405.1"/>
    </source>
</evidence>
<evidence type="ECO:0000256" key="2">
    <source>
        <dbReference type="SAM" id="Phobius"/>
    </source>
</evidence>